<name>A0A2T3HZI0_9GAMM</name>
<evidence type="ECO:0000313" key="2">
    <source>
        <dbReference type="EMBL" id="PSU07653.1"/>
    </source>
</evidence>
<dbReference type="AlphaFoldDB" id="A0A2T3HZI0"/>
<reference evidence="2 3" key="1">
    <citation type="submission" date="2018-03" db="EMBL/GenBank/DDBJ databases">
        <title>Whole genome sequencing of Histamine producing bacteria.</title>
        <authorList>
            <person name="Butler K."/>
        </authorList>
    </citation>
    <scope>NUCLEOTIDE SEQUENCE [LARGE SCALE GENOMIC DNA]</scope>
    <source>
        <strain evidence="2 3">DSM 23343</strain>
    </source>
</reference>
<gene>
    <name evidence="2" type="ORF">C0W81_06725</name>
</gene>
<proteinExistence type="predicted"/>
<dbReference type="Pfam" id="PF10335">
    <property type="entry name" value="DUF294_C"/>
    <property type="match status" value="1"/>
</dbReference>
<comment type="caution">
    <text evidence="2">The sequence shown here is derived from an EMBL/GenBank/DDBJ whole genome shotgun (WGS) entry which is preliminary data.</text>
</comment>
<organism evidence="2 3">
    <name type="scientific">Photobacterium aquimaris</name>
    <dbReference type="NCBI Taxonomy" id="512643"/>
    <lineage>
        <taxon>Bacteria</taxon>
        <taxon>Pseudomonadati</taxon>
        <taxon>Pseudomonadota</taxon>
        <taxon>Gammaproteobacteria</taxon>
        <taxon>Vibrionales</taxon>
        <taxon>Vibrionaceae</taxon>
        <taxon>Photobacterium</taxon>
    </lineage>
</organism>
<sequence>MAVTHKWCQPLAVWQAYYQKWAVNPEYDLLLEMSVFLDCRYIAGNPQLANELQTCMCQQLANNVRLISALARNALVQKPPLSIFRNWVLVKEGENANTLDIKTAALSIIVNLIRVQYLQLVSRLFSNNGSVIYKTNTEERLQLLLTHKVINEVTFKDLLGAFQFITQIRYSHQLQALQQGKIPNNHINPNAFNSFERTHLRETFKLISRYQEIIRMKYC</sequence>
<dbReference type="Proteomes" id="UP000241858">
    <property type="component" value="Unassembled WGS sequence"/>
</dbReference>
<dbReference type="EMBL" id="PYLY01000010">
    <property type="protein sequence ID" value="PSU07653.1"/>
    <property type="molecule type" value="Genomic_DNA"/>
</dbReference>
<evidence type="ECO:0000313" key="3">
    <source>
        <dbReference type="Proteomes" id="UP000241858"/>
    </source>
</evidence>
<evidence type="ECO:0000259" key="1">
    <source>
        <dbReference type="Pfam" id="PF10335"/>
    </source>
</evidence>
<accession>A0A2T3HZI0</accession>
<dbReference type="InterPro" id="IPR018821">
    <property type="entry name" value="DUF294_put_nucleoTrafse_sb-bd"/>
</dbReference>
<feature type="domain" description="DUF294" evidence="1">
    <location>
        <begin position="66"/>
        <end position="218"/>
    </location>
</feature>
<protein>
    <recommendedName>
        <fullName evidence="1">DUF294 domain-containing protein</fullName>
    </recommendedName>
</protein>
<dbReference type="OrthoDB" id="9808528at2"/>